<name>A0A0F9GIM8_9ZZZZ</name>
<dbReference type="Pfam" id="PF13481">
    <property type="entry name" value="AAA_25"/>
    <property type="match status" value="1"/>
</dbReference>
<dbReference type="EMBL" id="LAZR01028301">
    <property type="protein sequence ID" value="KKL63027.1"/>
    <property type="molecule type" value="Genomic_DNA"/>
</dbReference>
<proteinExistence type="predicted"/>
<evidence type="ECO:0000313" key="1">
    <source>
        <dbReference type="EMBL" id="KKL63027.1"/>
    </source>
</evidence>
<sequence length="263" mass="30440">MEPQKLGDFLKWEPHYPEAIIGEGILHVQNKMIIYGREGIGKSMIAMNLDMSLVGQVPWTNLDVKGEHTVIYLQMEIPHPLLHKRLMKMYGAWKVLFGDKHDLLGKFYVWTEPFLKLDNPTGYKFLKMQLERVRPTVLVIDPLYKALSGNILDPNSARAFVDSMDALITEFGFSLVLIHHTRKGQIDEETDLNPNEDMLGSSVFSWWADTIVKVIKKGEKNRKVLLQLNFDKVRHAEDVVEPREVIFDREDLMFYLSEKTIVV</sequence>
<accession>A0A0F9GIM8</accession>
<dbReference type="SUPFAM" id="SSF52540">
    <property type="entry name" value="P-loop containing nucleoside triphosphate hydrolases"/>
    <property type="match status" value="1"/>
</dbReference>
<dbReference type="AlphaFoldDB" id="A0A0F9GIM8"/>
<reference evidence="1" key="1">
    <citation type="journal article" date="2015" name="Nature">
        <title>Complex archaea that bridge the gap between prokaryotes and eukaryotes.</title>
        <authorList>
            <person name="Spang A."/>
            <person name="Saw J.H."/>
            <person name="Jorgensen S.L."/>
            <person name="Zaremba-Niedzwiedzka K."/>
            <person name="Martijn J."/>
            <person name="Lind A.E."/>
            <person name="van Eijk R."/>
            <person name="Schleper C."/>
            <person name="Guy L."/>
            <person name="Ettema T.J."/>
        </authorList>
    </citation>
    <scope>NUCLEOTIDE SEQUENCE</scope>
</reference>
<gene>
    <name evidence="1" type="ORF">LCGC14_2179220</name>
</gene>
<organism evidence="1">
    <name type="scientific">marine sediment metagenome</name>
    <dbReference type="NCBI Taxonomy" id="412755"/>
    <lineage>
        <taxon>unclassified sequences</taxon>
        <taxon>metagenomes</taxon>
        <taxon>ecological metagenomes</taxon>
    </lineage>
</organism>
<dbReference type="Gene3D" id="3.40.50.300">
    <property type="entry name" value="P-loop containing nucleotide triphosphate hydrolases"/>
    <property type="match status" value="1"/>
</dbReference>
<protein>
    <submittedName>
        <fullName evidence="1">Uncharacterized protein</fullName>
    </submittedName>
</protein>
<comment type="caution">
    <text evidence="1">The sequence shown here is derived from an EMBL/GenBank/DDBJ whole genome shotgun (WGS) entry which is preliminary data.</text>
</comment>
<dbReference type="InterPro" id="IPR027417">
    <property type="entry name" value="P-loop_NTPase"/>
</dbReference>